<sequence>MNANRMALSARHRQTGSVMVLIVVALAAMLLMAALALDGGHMLVNKTRLQNAVDAAALSGAKTLQQVMGSGNAGSLTQTAARDTFRRNADAAGNGELASALGGGLPGVVRVELAASVYGPFSFPGPANARYVRVTVAQLPLAGFFWGMLQAFGNAADKAVAAVATAGPSPASPCNIAPLMVCGNPGQHEPSAGLFWGYRLGDLEVLKGAAGNASTVGPGNFQLIRLGNGSGGADVRQALAGGIAQCNSIGDTVETEPGNTVGPVSQGFNTRFGRYAGAFANSASEYPPDFVTDYSAPLMTYNAATGRAEYQGQVVSANGADLSTPSTALFDYNDWRQRVAGCPAGCRSDGVFERRMLKIVLGDCTGGSGGQTSVPVLGFGCFFLVQPLPTGSGGEAQIFGQFVSDCEGDNVPDINPVNDGGPQIIQLFKTYIDNNRTPSSDS</sequence>
<evidence type="ECO:0000259" key="1">
    <source>
        <dbReference type="Pfam" id="PF13400"/>
    </source>
</evidence>
<dbReference type="Pfam" id="PF13400">
    <property type="entry name" value="Tad"/>
    <property type="match status" value="1"/>
</dbReference>
<comment type="caution">
    <text evidence="2">The sequence shown here is derived from an EMBL/GenBank/DDBJ whole genome shotgun (WGS) entry which is preliminary data.</text>
</comment>
<accession>A0A2N8T0W9</accession>
<gene>
    <name evidence="2" type="ORF">CXL00_04885</name>
</gene>
<dbReference type="EMBL" id="POUW01000001">
    <property type="protein sequence ID" value="PNG08374.1"/>
    <property type="molecule type" value="Genomic_DNA"/>
</dbReference>
<dbReference type="AlphaFoldDB" id="A0A2N8T0W9"/>
<reference evidence="2 3" key="1">
    <citation type="submission" date="2018-01" db="EMBL/GenBank/DDBJ databases">
        <title>Denitrification phenotypes of diverse strains of Pseudomonas stutzeri.</title>
        <authorList>
            <person name="Milligan D.A."/>
            <person name="Bergaust L."/>
            <person name="Bakken L.R."/>
            <person name="Frostegard A."/>
        </authorList>
    </citation>
    <scope>NUCLEOTIDE SEQUENCE [LARGE SCALE GENOMIC DNA]</scope>
    <source>
        <strain evidence="2 3">28a3</strain>
    </source>
</reference>
<dbReference type="RefSeq" id="WP_021210109.1">
    <property type="nucleotide sequence ID" value="NZ_JAMOIG010000024.1"/>
</dbReference>
<dbReference type="InterPro" id="IPR028087">
    <property type="entry name" value="Tad_N"/>
</dbReference>
<name>A0A2N8T0W9_STUST</name>
<proteinExistence type="predicted"/>
<protein>
    <submittedName>
        <fullName evidence="2">Pilus assembly protein</fullName>
    </submittedName>
</protein>
<evidence type="ECO:0000313" key="3">
    <source>
        <dbReference type="Proteomes" id="UP000235897"/>
    </source>
</evidence>
<feature type="domain" description="Putative Flp pilus-assembly TadG-like N-terminal" evidence="1">
    <location>
        <begin position="16"/>
        <end position="61"/>
    </location>
</feature>
<dbReference type="Proteomes" id="UP000235897">
    <property type="component" value="Unassembled WGS sequence"/>
</dbReference>
<evidence type="ECO:0000313" key="2">
    <source>
        <dbReference type="EMBL" id="PNG08374.1"/>
    </source>
</evidence>
<dbReference type="OrthoDB" id="6350731at2"/>
<organism evidence="2 3">
    <name type="scientific">Stutzerimonas stutzeri</name>
    <name type="common">Pseudomonas stutzeri</name>
    <dbReference type="NCBI Taxonomy" id="316"/>
    <lineage>
        <taxon>Bacteria</taxon>
        <taxon>Pseudomonadati</taxon>
        <taxon>Pseudomonadota</taxon>
        <taxon>Gammaproteobacteria</taxon>
        <taxon>Pseudomonadales</taxon>
        <taxon>Pseudomonadaceae</taxon>
        <taxon>Stutzerimonas</taxon>
    </lineage>
</organism>